<accession>A0ACC1D693</accession>
<comment type="caution">
    <text evidence="1">The sequence shown here is derived from an EMBL/GenBank/DDBJ whole genome shotgun (WGS) entry which is preliminary data.</text>
</comment>
<reference evidence="1 2" key="1">
    <citation type="journal article" date="2021" name="Front. Genet.">
        <title>Chromosome-Level Genome Assembly Reveals Significant Gene Expansion in the Toll and IMD Signaling Pathways of Dendrolimus kikuchii.</title>
        <authorList>
            <person name="Zhou J."/>
            <person name="Wu P."/>
            <person name="Xiong Z."/>
            <person name="Liu N."/>
            <person name="Zhao N."/>
            <person name="Ji M."/>
            <person name="Qiu Y."/>
            <person name="Yang B."/>
        </authorList>
    </citation>
    <scope>NUCLEOTIDE SEQUENCE [LARGE SCALE GENOMIC DNA]</scope>
    <source>
        <strain evidence="1">Ann1</strain>
    </source>
</reference>
<keyword evidence="2" id="KW-1185">Reference proteome</keyword>
<evidence type="ECO:0000313" key="1">
    <source>
        <dbReference type="EMBL" id="KAJ0179052.1"/>
    </source>
</evidence>
<gene>
    <name evidence="1" type="ORF">K1T71_005827</name>
</gene>
<protein>
    <submittedName>
        <fullName evidence="1">Uncharacterized protein</fullName>
    </submittedName>
</protein>
<sequence>MGVTRKLLNWYARLSPSHGITKPPYEHVVQIGDPRLRKASEPVPIDKIKTEEVQKAIKKLQLVLNKHRALGMSAPQIGINMRIFVMQFTPKNLSMLSKEEVKLKGISVIPFTVFINPKLKVVNYQKVIHQEGCESIQGYTAEVPRFKEVEVSGLDENGASKTEVHKDWSARIVQHEIDHLDGKLYIDTMDRKTFECTCWEEVNLSKGKLVIPFSPQ</sequence>
<dbReference type="Proteomes" id="UP000824533">
    <property type="component" value="Linkage Group LG09"/>
</dbReference>
<dbReference type="EMBL" id="CM034395">
    <property type="protein sequence ID" value="KAJ0179052.1"/>
    <property type="molecule type" value="Genomic_DNA"/>
</dbReference>
<evidence type="ECO:0000313" key="2">
    <source>
        <dbReference type="Proteomes" id="UP000824533"/>
    </source>
</evidence>
<name>A0ACC1D693_9NEOP</name>
<organism evidence="1 2">
    <name type="scientific">Dendrolimus kikuchii</name>
    <dbReference type="NCBI Taxonomy" id="765133"/>
    <lineage>
        <taxon>Eukaryota</taxon>
        <taxon>Metazoa</taxon>
        <taxon>Ecdysozoa</taxon>
        <taxon>Arthropoda</taxon>
        <taxon>Hexapoda</taxon>
        <taxon>Insecta</taxon>
        <taxon>Pterygota</taxon>
        <taxon>Neoptera</taxon>
        <taxon>Endopterygota</taxon>
        <taxon>Lepidoptera</taxon>
        <taxon>Glossata</taxon>
        <taxon>Ditrysia</taxon>
        <taxon>Bombycoidea</taxon>
        <taxon>Lasiocampidae</taxon>
        <taxon>Dendrolimus</taxon>
    </lineage>
</organism>
<proteinExistence type="predicted"/>